<sequence length="221" mass="24786">METIHHINIAIHVSAGILAMLCGLAAAILNKRVKTHRILGRYFMWMMIFVIITGLAGVFVFKRNTFLLVITLLSGYNCFSGIRTMRLAGEKPVFIDYLAPVMVMAAAAYYLYYVYAMGLYWAPVVIYSTIGSLFLVTIYDLCRVIMPANARKKAMLYEHVYKMLSALSALASAFTGTVLPQFKPYSQFLPSMAGLTCIIVIFIRLGNRSLFFKSTKVLQAD</sequence>
<name>A0A1G8CSM3_CHIFI</name>
<reference evidence="2 3" key="1">
    <citation type="submission" date="2016-10" db="EMBL/GenBank/DDBJ databases">
        <authorList>
            <person name="de Groot N.N."/>
        </authorList>
    </citation>
    <scope>NUCLEOTIDE SEQUENCE [LARGE SCALE GENOMIC DNA]</scope>
    <source>
        <strain evidence="2 3">DSM 527</strain>
    </source>
</reference>
<dbReference type="STRING" id="104663.SAMN04488121_11312"/>
<accession>A0A1G8CSM3</accession>
<evidence type="ECO:0000313" key="3">
    <source>
        <dbReference type="Proteomes" id="UP000199045"/>
    </source>
</evidence>
<feature type="transmembrane region" description="Helical" evidence="1">
    <location>
        <begin position="94"/>
        <end position="113"/>
    </location>
</feature>
<dbReference type="Proteomes" id="UP000199045">
    <property type="component" value="Unassembled WGS sequence"/>
</dbReference>
<proteinExistence type="predicted"/>
<dbReference type="EMBL" id="FNBN01000013">
    <property type="protein sequence ID" value="SDH47950.1"/>
    <property type="molecule type" value="Genomic_DNA"/>
</dbReference>
<feature type="transmembrane region" description="Helical" evidence="1">
    <location>
        <begin position="6"/>
        <end position="30"/>
    </location>
</feature>
<feature type="transmembrane region" description="Helical" evidence="1">
    <location>
        <begin position="188"/>
        <end position="206"/>
    </location>
</feature>
<keyword evidence="1" id="KW-0472">Membrane</keyword>
<dbReference type="RefSeq" id="WP_089838269.1">
    <property type="nucleotide sequence ID" value="NZ_FNBN01000013.1"/>
</dbReference>
<keyword evidence="1" id="KW-1133">Transmembrane helix</keyword>
<organism evidence="2 3">
    <name type="scientific">Chitinophaga filiformis</name>
    <name type="common">Myxococcus filiformis</name>
    <name type="synonym">Flexibacter filiformis</name>
    <dbReference type="NCBI Taxonomy" id="104663"/>
    <lineage>
        <taxon>Bacteria</taxon>
        <taxon>Pseudomonadati</taxon>
        <taxon>Bacteroidota</taxon>
        <taxon>Chitinophagia</taxon>
        <taxon>Chitinophagales</taxon>
        <taxon>Chitinophagaceae</taxon>
        <taxon>Chitinophaga</taxon>
    </lineage>
</organism>
<evidence type="ECO:0000313" key="2">
    <source>
        <dbReference type="EMBL" id="SDH47950.1"/>
    </source>
</evidence>
<dbReference type="AlphaFoldDB" id="A0A1G8CSM3"/>
<feature type="transmembrane region" description="Helical" evidence="1">
    <location>
        <begin position="119"/>
        <end position="142"/>
    </location>
</feature>
<gene>
    <name evidence="2" type="ORF">SAMN04488121_11312</name>
</gene>
<protein>
    <recommendedName>
        <fullName evidence="4">DUF2306 domain-containing protein</fullName>
    </recommendedName>
</protein>
<feature type="transmembrane region" description="Helical" evidence="1">
    <location>
        <begin position="42"/>
        <end position="60"/>
    </location>
</feature>
<evidence type="ECO:0000256" key="1">
    <source>
        <dbReference type="SAM" id="Phobius"/>
    </source>
</evidence>
<keyword evidence="1" id="KW-0812">Transmembrane</keyword>
<evidence type="ECO:0008006" key="4">
    <source>
        <dbReference type="Google" id="ProtNLM"/>
    </source>
</evidence>
<feature type="transmembrane region" description="Helical" evidence="1">
    <location>
        <begin position="163"/>
        <end position="182"/>
    </location>
</feature>
<dbReference type="OrthoDB" id="5984490at2"/>